<accession>A0A9N8DRX5</accession>
<comment type="caution">
    <text evidence="4">The sequence shown here is derived from an EMBL/GenBank/DDBJ whole genome shotgun (WGS) entry which is preliminary data.</text>
</comment>
<feature type="region of interest" description="Disordered" evidence="1">
    <location>
        <begin position="372"/>
        <end position="415"/>
    </location>
</feature>
<feature type="signal peptide" evidence="2">
    <location>
        <begin position="1"/>
        <end position="23"/>
    </location>
</feature>
<dbReference type="InterPro" id="IPR012338">
    <property type="entry name" value="Beta-lactam/transpept-like"/>
</dbReference>
<dbReference type="EMBL" id="CAICTM010000237">
    <property type="protein sequence ID" value="CAB9505651.1"/>
    <property type="molecule type" value="Genomic_DNA"/>
</dbReference>
<feature type="chain" id="PRO_5040370134" evidence="2">
    <location>
        <begin position="24"/>
        <end position="440"/>
    </location>
</feature>
<dbReference type="OrthoDB" id="73259at2759"/>
<reference evidence="4" key="1">
    <citation type="submission" date="2020-06" db="EMBL/GenBank/DDBJ databases">
        <authorList>
            <consortium name="Plant Systems Biology data submission"/>
        </authorList>
    </citation>
    <scope>NUCLEOTIDE SEQUENCE</scope>
    <source>
        <strain evidence="4">D6</strain>
    </source>
</reference>
<evidence type="ECO:0000313" key="5">
    <source>
        <dbReference type="Proteomes" id="UP001153069"/>
    </source>
</evidence>
<dbReference type="PANTHER" id="PTHR46825:SF9">
    <property type="entry name" value="BETA-LACTAMASE-RELATED DOMAIN-CONTAINING PROTEIN"/>
    <property type="match status" value="1"/>
</dbReference>
<dbReference type="InterPro" id="IPR050491">
    <property type="entry name" value="AmpC-like"/>
</dbReference>
<sequence length="440" mass="48383">MKVASTLTGALLLMPWLATFTVAETQRFDTDLIAEKLDLYFRDYLEPMDLVMATVALSIQGKEIFNYQMGLALEGIEANNQTQYRIGSITKTFTATMIFQLIDQGLLTLDTLLADFYPEMPNADLITIQQLLQHQSGLKSLTDLDTYWDYFLAEQTKDQHLDRLAGDEFLPEFSPGNRTQYSNTNYVLLGYIVEDVSGLTYAEYLDQNIAVPLNLTRTAVFRNASAEENIAISFLEPRWTVDTNQTHWTVPGGAGSLMGTSSDLIAFYRGLFHTNEDGDSLLLSATSLSKMTNFTAEEGMGMGVFYLPLFGWEGIAHNGGIDHFSSLAVYFPAQDVTFAYISNGAVEAEGIDPLASIFSIVMDPDSFELPIDSDAAATTNPTSSTDSNIDTPDVTDDDDATTVVPTDAPTEEDFTSGIPGKSSGFVLGVVAWAVLFFFSW</sequence>
<organism evidence="4 5">
    <name type="scientific">Seminavis robusta</name>
    <dbReference type="NCBI Taxonomy" id="568900"/>
    <lineage>
        <taxon>Eukaryota</taxon>
        <taxon>Sar</taxon>
        <taxon>Stramenopiles</taxon>
        <taxon>Ochrophyta</taxon>
        <taxon>Bacillariophyta</taxon>
        <taxon>Bacillariophyceae</taxon>
        <taxon>Bacillariophycidae</taxon>
        <taxon>Naviculales</taxon>
        <taxon>Naviculaceae</taxon>
        <taxon>Seminavis</taxon>
    </lineage>
</organism>
<evidence type="ECO:0000313" key="4">
    <source>
        <dbReference type="EMBL" id="CAB9505651.1"/>
    </source>
</evidence>
<evidence type="ECO:0000256" key="2">
    <source>
        <dbReference type="SAM" id="SignalP"/>
    </source>
</evidence>
<name>A0A9N8DRX5_9STRA</name>
<feature type="compositionally biased region" description="Polar residues" evidence="1">
    <location>
        <begin position="376"/>
        <end position="389"/>
    </location>
</feature>
<gene>
    <name evidence="4" type="ORF">SEMRO_238_G095660.1</name>
</gene>
<keyword evidence="2" id="KW-0732">Signal</keyword>
<dbReference type="PANTHER" id="PTHR46825">
    <property type="entry name" value="D-ALANYL-D-ALANINE-CARBOXYPEPTIDASE/ENDOPEPTIDASE AMPH"/>
    <property type="match status" value="1"/>
</dbReference>
<dbReference type="SUPFAM" id="SSF56601">
    <property type="entry name" value="beta-lactamase/transpeptidase-like"/>
    <property type="match status" value="1"/>
</dbReference>
<protein>
    <submittedName>
        <fullName evidence="4">Protein flp</fullName>
    </submittedName>
</protein>
<evidence type="ECO:0000256" key="1">
    <source>
        <dbReference type="SAM" id="MobiDB-lite"/>
    </source>
</evidence>
<dbReference type="Proteomes" id="UP001153069">
    <property type="component" value="Unassembled WGS sequence"/>
</dbReference>
<dbReference type="Pfam" id="PF00144">
    <property type="entry name" value="Beta-lactamase"/>
    <property type="match status" value="1"/>
</dbReference>
<dbReference type="InterPro" id="IPR001466">
    <property type="entry name" value="Beta-lactam-related"/>
</dbReference>
<dbReference type="AlphaFoldDB" id="A0A9N8DRX5"/>
<keyword evidence="5" id="KW-1185">Reference proteome</keyword>
<proteinExistence type="predicted"/>
<evidence type="ECO:0000259" key="3">
    <source>
        <dbReference type="Pfam" id="PF00144"/>
    </source>
</evidence>
<feature type="domain" description="Beta-lactamase-related" evidence="3">
    <location>
        <begin position="53"/>
        <end position="347"/>
    </location>
</feature>
<dbReference type="Gene3D" id="3.40.710.10">
    <property type="entry name" value="DD-peptidase/beta-lactamase superfamily"/>
    <property type="match status" value="1"/>
</dbReference>